<gene>
    <name evidence="2" type="ORF">FHR94_002651</name>
</gene>
<dbReference type="InterPro" id="IPR010331">
    <property type="entry name" value="ExoD"/>
</dbReference>
<dbReference type="Proteomes" id="UP000547614">
    <property type="component" value="Unassembled WGS sequence"/>
</dbReference>
<dbReference type="PANTHER" id="PTHR41795:SF1">
    <property type="entry name" value="EXOPOLYSACCHARIDE SYNTHESIS PROTEIN"/>
    <property type="match status" value="1"/>
</dbReference>
<reference evidence="2 3" key="1">
    <citation type="submission" date="2020-08" db="EMBL/GenBank/DDBJ databases">
        <title>Genomic Encyclopedia of Type Strains, Phase III (KMG-III): the genomes of soil and plant-associated and newly described type strains.</title>
        <authorList>
            <person name="Whitman W."/>
        </authorList>
    </citation>
    <scope>NUCLEOTIDE SEQUENCE [LARGE SCALE GENOMIC DNA]</scope>
    <source>
        <strain evidence="2 3">CECT 7282</strain>
    </source>
</reference>
<keyword evidence="3" id="KW-1185">Reference proteome</keyword>
<keyword evidence="1" id="KW-1133">Transmembrane helix</keyword>
<feature type="transmembrane region" description="Helical" evidence="1">
    <location>
        <begin position="186"/>
        <end position="203"/>
    </location>
</feature>
<keyword evidence="1" id="KW-0472">Membrane</keyword>
<name>A0A839V7G7_9GAMM</name>
<organism evidence="2 3">
    <name type="scientific">Halomonas cerina</name>
    <dbReference type="NCBI Taxonomy" id="447424"/>
    <lineage>
        <taxon>Bacteria</taxon>
        <taxon>Pseudomonadati</taxon>
        <taxon>Pseudomonadota</taxon>
        <taxon>Gammaproteobacteria</taxon>
        <taxon>Oceanospirillales</taxon>
        <taxon>Halomonadaceae</taxon>
        <taxon>Halomonas</taxon>
    </lineage>
</organism>
<dbReference type="PIRSF" id="PIRSF033239">
    <property type="entry name" value="ExoD"/>
    <property type="match status" value="1"/>
</dbReference>
<dbReference type="Pfam" id="PF06055">
    <property type="entry name" value="ExoD"/>
    <property type="match status" value="1"/>
</dbReference>
<sequence length="204" mass="22157">MADKTTEAPNSSGPASLEELLDRVERAGRHTQTVSLAAILDSMGRRSYAPFLLVAGLITLTPLLGDIPGVPTLMACLVLLSAGQLLAGRKHIWLPGWLLRRRISRERFTRVLRWLRRPACWVDRLLKQRLTWLTRPPAHVPVALTCLLIALAMPPMEVVPFSANGAGLVLTLFGLALLARDGLMALLGYVLTGITLAAVIAGLM</sequence>
<evidence type="ECO:0000256" key="1">
    <source>
        <dbReference type="SAM" id="Phobius"/>
    </source>
</evidence>
<keyword evidence="1" id="KW-0812">Transmembrane</keyword>
<proteinExistence type="predicted"/>
<evidence type="ECO:0000313" key="3">
    <source>
        <dbReference type="Proteomes" id="UP000547614"/>
    </source>
</evidence>
<dbReference type="RefSeq" id="WP_183326176.1">
    <property type="nucleotide sequence ID" value="NZ_JACHXP010000013.1"/>
</dbReference>
<feature type="transmembrane region" description="Helical" evidence="1">
    <location>
        <begin position="48"/>
        <end position="64"/>
    </location>
</feature>
<evidence type="ECO:0008006" key="4">
    <source>
        <dbReference type="Google" id="ProtNLM"/>
    </source>
</evidence>
<comment type="caution">
    <text evidence="2">The sequence shown here is derived from an EMBL/GenBank/DDBJ whole genome shotgun (WGS) entry which is preliminary data.</text>
</comment>
<feature type="transmembrane region" description="Helical" evidence="1">
    <location>
        <begin position="159"/>
        <end position="179"/>
    </location>
</feature>
<evidence type="ECO:0000313" key="2">
    <source>
        <dbReference type="EMBL" id="MBB3191392.1"/>
    </source>
</evidence>
<accession>A0A839V7G7</accession>
<protein>
    <recommendedName>
        <fullName evidence="4">Exopolysaccharide biosynthesis protein</fullName>
    </recommendedName>
</protein>
<dbReference type="EMBL" id="JACHXP010000013">
    <property type="protein sequence ID" value="MBB3191392.1"/>
    <property type="molecule type" value="Genomic_DNA"/>
</dbReference>
<dbReference type="AlphaFoldDB" id="A0A839V7G7"/>
<dbReference type="PANTHER" id="PTHR41795">
    <property type="entry name" value="EXOPOLYSACCHARIDE SYNTHESIS PROTEIN"/>
    <property type="match status" value="1"/>
</dbReference>